<keyword evidence="1" id="KW-0175">Coiled coil</keyword>
<reference evidence="3 4" key="1">
    <citation type="journal article" date="2015" name="Genome Biol. Evol.">
        <title>Comparative Genomics of a Bacterivorous Green Alga Reveals Evolutionary Causalities and Consequences of Phago-Mixotrophic Mode of Nutrition.</title>
        <authorList>
            <person name="Burns J.A."/>
            <person name="Paasch A."/>
            <person name="Narechania A."/>
            <person name="Kim E."/>
        </authorList>
    </citation>
    <scope>NUCLEOTIDE SEQUENCE [LARGE SCALE GENOMIC DNA]</scope>
    <source>
        <strain evidence="3 4">PLY_AMNH</strain>
    </source>
</reference>
<evidence type="ECO:0000256" key="1">
    <source>
        <dbReference type="SAM" id="Coils"/>
    </source>
</evidence>
<sequence length="659" mass="69434">LPFQGPAPLMSAAGGRSAPVFQGPPLTSAAGGRNAQAFHGPAPLTRIAAGGRSAQAFQESRRWQCCGGGAASEHSRVPPLTRAARAGAARQAAFQGPPPTSAAGGRRAQTFQGPPLTSAACGRSAQTFSAPDIPRSRRWPVLRGGRSAQAFQERPEGRPSRPSSDGGAEARGALGGRGAMAPPRPQTSEPAVDRRSTFWHAETSAAPEEEKSGDLRETPGVSLVPTRMRASTMPADTTEERGITLLAAMPAQDTEAILNLAQQTTVPKLQRQIRASQIDAQVASTVESLWGMLPLEIANQLSSRRLISKPEECAAILAQLARRAGLMQDVSHGFQTGEQLVANVLKNIPPAAGAKILMLLPGDVGAGTMICLPAAARDALLETLPADDLIQMVAAEEGDVAVPPEEGEQAESWDPPSAEQTIQSPASPSAIPSVARSEPAVAEVPQEIFRGAEVPQEIVRGVRLLAQLLGVHAESELDEVKEAGTRMEVISSLSLPSSAPPNHDSTSEDECGTPKAVIQLLQRVVGHVAQMDLKQKAATWQAHAAVVEMREENAKLHALLNEAKREVDTSKRACSQALKRHREATELGIKTAAEAGMAKGEALLATQAHEEEVAQHAVTSAALKAVTEAYQSEQKDHEAVSGALDTAWPQLRHNLRGEG</sequence>
<feature type="region of interest" description="Disordered" evidence="2">
    <location>
        <begin position="1"/>
        <end position="39"/>
    </location>
</feature>
<comment type="caution">
    <text evidence="3">The sequence shown here is derived from an EMBL/GenBank/DDBJ whole genome shotgun (WGS) entry which is preliminary data.</text>
</comment>
<evidence type="ECO:0000313" key="4">
    <source>
        <dbReference type="Proteomes" id="UP001190700"/>
    </source>
</evidence>
<feature type="region of interest" description="Disordered" evidence="2">
    <location>
        <begin position="401"/>
        <end position="434"/>
    </location>
</feature>
<feature type="non-terminal residue" evidence="3">
    <location>
        <position position="1"/>
    </location>
</feature>
<dbReference type="Proteomes" id="UP001190700">
    <property type="component" value="Unassembled WGS sequence"/>
</dbReference>
<proteinExistence type="predicted"/>
<accession>A0AAE0FTJ2</accession>
<name>A0AAE0FTJ2_9CHLO</name>
<feature type="region of interest" description="Disordered" evidence="2">
    <location>
        <begin position="69"/>
        <end position="195"/>
    </location>
</feature>
<evidence type="ECO:0000313" key="3">
    <source>
        <dbReference type="EMBL" id="KAK3265807.1"/>
    </source>
</evidence>
<evidence type="ECO:0000256" key="2">
    <source>
        <dbReference type="SAM" id="MobiDB-lite"/>
    </source>
</evidence>
<gene>
    <name evidence="3" type="ORF">CYMTET_25542</name>
</gene>
<organism evidence="3 4">
    <name type="scientific">Cymbomonas tetramitiformis</name>
    <dbReference type="NCBI Taxonomy" id="36881"/>
    <lineage>
        <taxon>Eukaryota</taxon>
        <taxon>Viridiplantae</taxon>
        <taxon>Chlorophyta</taxon>
        <taxon>Pyramimonadophyceae</taxon>
        <taxon>Pyramimonadales</taxon>
        <taxon>Pyramimonadaceae</taxon>
        <taxon>Cymbomonas</taxon>
    </lineage>
</organism>
<feature type="compositionally biased region" description="Low complexity" evidence="2">
    <location>
        <begin position="424"/>
        <end position="434"/>
    </location>
</feature>
<feature type="compositionally biased region" description="Low complexity" evidence="2">
    <location>
        <begin position="82"/>
        <end position="93"/>
    </location>
</feature>
<dbReference type="EMBL" id="LGRX02013693">
    <property type="protein sequence ID" value="KAK3265807.1"/>
    <property type="molecule type" value="Genomic_DNA"/>
</dbReference>
<feature type="coiled-coil region" evidence="1">
    <location>
        <begin position="546"/>
        <end position="580"/>
    </location>
</feature>
<keyword evidence="4" id="KW-1185">Reference proteome</keyword>
<protein>
    <submittedName>
        <fullName evidence="3">Uncharacterized protein</fullName>
    </submittedName>
</protein>
<dbReference type="AlphaFoldDB" id="A0AAE0FTJ2"/>